<gene>
    <name evidence="8" type="ORF">LCGC14_2699750</name>
</gene>
<dbReference type="PROSITE" id="PS50283">
    <property type="entry name" value="NA_SOLUT_SYMP_3"/>
    <property type="match status" value="1"/>
</dbReference>
<proteinExistence type="inferred from homology"/>
<feature type="transmembrane region" description="Helical" evidence="7">
    <location>
        <begin position="80"/>
        <end position="106"/>
    </location>
</feature>
<protein>
    <recommendedName>
        <fullName evidence="9">Sodium:solute symporter family protein</fullName>
    </recommendedName>
</protein>
<evidence type="ECO:0000313" key="8">
    <source>
        <dbReference type="EMBL" id="KKK92757.1"/>
    </source>
</evidence>
<feature type="non-terminal residue" evidence="8">
    <location>
        <position position="143"/>
    </location>
</feature>
<evidence type="ECO:0000256" key="2">
    <source>
        <dbReference type="ARBA" id="ARBA00006434"/>
    </source>
</evidence>
<accession>A0A0F8ZG08</accession>
<dbReference type="PANTHER" id="PTHR48086">
    <property type="entry name" value="SODIUM/PROLINE SYMPORTER-RELATED"/>
    <property type="match status" value="1"/>
</dbReference>
<feature type="transmembrane region" description="Helical" evidence="7">
    <location>
        <begin position="54"/>
        <end position="74"/>
    </location>
</feature>
<comment type="caution">
    <text evidence="8">The sequence shown here is derived from an EMBL/GenBank/DDBJ whole genome shotgun (WGS) entry which is preliminary data.</text>
</comment>
<comment type="subcellular location">
    <subcellularLocation>
        <location evidence="1">Membrane</location>
        <topology evidence="1">Multi-pass membrane protein</topology>
    </subcellularLocation>
</comment>
<evidence type="ECO:0008006" key="9">
    <source>
        <dbReference type="Google" id="ProtNLM"/>
    </source>
</evidence>
<feature type="transmembrane region" description="Helical" evidence="7">
    <location>
        <begin position="127"/>
        <end position="142"/>
    </location>
</feature>
<name>A0A0F8ZG08_9ZZZZ</name>
<keyword evidence="3" id="KW-0813">Transport</keyword>
<dbReference type="Pfam" id="PF00474">
    <property type="entry name" value="SSF"/>
    <property type="match status" value="1"/>
</dbReference>
<evidence type="ECO:0000256" key="3">
    <source>
        <dbReference type="ARBA" id="ARBA00022448"/>
    </source>
</evidence>
<keyword evidence="6 7" id="KW-0472">Membrane</keyword>
<evidence type="ECO:0000256" key="1">
    <source>
        <dbReference type="ARBA" id="ARBA00004141"/>
    </source>
</evidence>
<dbReference type="EMBL" id="LAZR01048073">
    <property type="protein sequence ID" value="KKK92757.1"/>
    <property type="molecule type" value="Genomic_DNA"/>
</dbReference>
<dbReference type="PANTHER" id="PTHR48086:SF7">
    <property type="entry name" value="SODIUM-SOLUTE SYMPORTER-RELATED"/>
    <property type="match status" value="1"/>
</dbReference>
<evidence type="ECO:0000256" key="6">
    <source>
        <dbReference type="ARBA" id="ARBA00023136"/>
    </source>
</evidence>
<dbReference type="GO" id="GO:0022857">
    <property type="term" value="F:transmembrane transporter activity"/>
    <property type="evidence" value="ECO:0007669"/>
    <property type="project" value="InterPro"/>
</dbReference>
<dbReference type="Gene3D" id="1.20.1730.10">
    <property type="entry name" value="Sodium/glucose cotransporter"/>
    <property type="match status" value="1"/>
</dbReference>
<sequence length="143" mass="15250">MPEAIKQLGSNFTPWDWAIVAVYLAGTVAIGLYVNRYIRSMDDYVVAGRSLKSFLAIATMVGTELGLVTVMYAAQMGFTGGFAAFHIGLAAGVVALIVGLTGFIVVPLRSMGVMTIPEYYERRFGRGVRILGGLLLAVAGILN</sequence>
<dbReference type="InterPro" id="IPR050277">
    <property type="entry name" value="Sodium:Solute_Symporter"/>
</dbReference>
<keyword evidence="4 7" id="KW-0812">Transmembrane</keyword>
<organism evidence="8">
    <name type="scientific">marine sediment metagenome</name>
    <dbReference type="NCBI Taxonomy" id="412755"/>
    <lineage>
        <taxon>unclassified sequences</taxon>
        <taxon>metagenomes</taxon>
        <taxon>ecological metagenomes</taxon>
    </lineage>
</organism>
<evidence type="ECO:0000256" key="7">
    <source>
        <dbReference type="SAM" id="Phobius"/>
    </source>
</evidence>
<feature type="transmembrane region" description="Helical" evidence="7">
    <location>
        <begin position="15"/>
        <end position="34"/>
    </location>
</feature>
<dbReference type="InterPro" id="IPR038377">
    <property type="entry name" value="Na/Glc_symporter_sf"/>
</dbReference>
<dbReference type="GO" id="GO:0005886">
    <property type="term" value="C:plasma membrane"/>
    <property type="evidence" value="ECO:0007669"/>
    <property type="project" value="TreeGrafter"/>
</dbReference>
<dbReference type="AlphaFoldDB" id="A0A0F8ZG08"/>
<reference evidence="8" key="1">
    <citation type="journal article" date="2015" name="Nature">
        <title>Complex archaea that bridge the gap between prokaryotes and eukaryotes.</title>
        <authorList>
            <person name="Spang A."/>
            <person name="Saw J.H."/>
            <person name="Jorgensen S.L."/>
            <person name="Zaremba-Niedzwiedzka K."/>
            <person name="Martijn J."/>
            <person name="Lind A.E."/>
            <person name="van Eijk R."/>
            <person name="Schleper C."/>
            <person name="Guy L."/>
            <person name="Ettema T.J."/>
        </authorList>
    </citation>
    <scope>NUCLEOTIDE SEQUENCE</scope>
</reference>
<evidence type="ECO:0000256" key="5">
    <source>
        <dbReference type="ARBA" id="ARBA00022989"/>
    </source>
</evidence>
<dbReference type="InterPro" id="IPR001734">
    <property type="entry name" value="Na/solute_symporter"/>
</dbReference>
<comment type="similarity">
    <text evidence="2">Belongs to the sodium:solute symporter (SSF) (TC 2.A.21) family.</text>
</comment>
<evidence type="ECO:0000256" key="4">
    <source>
        <dbReference type="ARBA" id="ARBA00022692"/>
    </source>
</evidence>
<keyword evidence="5 7" id="KW-1133">Transmembrane helix</keyword>